<evidence type="ECO:0000259" key="1">
    <source>
        <dbReference type="Pfam" id="PF07687"/>
    </source>
</evidence>
<sequence>MEKTTFNIGIIKGGEASAVVADKCEIECSIVFSTKETIQSITKEINNVIQKTIKKDAFLKKCPPVFEIVDFRANPAYINLNDEILLKLKECIKEAGNYNLVDFNQHIGSVIRYPIICAKIPAISFGPKADNSYKPNEWVSEEQYIKSIEILVRFIMKWCK</sequence>
<protein>
    <recommendedName>
        <fullName evidence="1">Peptidase M20 dimerisation domain-containing protein</fullName>
    </recommendedName>
</protein>
<evidence type="ECO:0000313" key="2">
    <source>
        <dbReference type="EMBL" id="GAI17176.1"/>
    </source>
</evidence>
<dbReference type="Pfam" id="PF07687">
    <property type="entry name" value="M20_dimer"/>
    <property type="match status" value="1"/>
</dbReference>
<dbReference type="GO" id="GO:0016787">
    <property type="term" value="F:hydrolase activity"/>
    <property type="evidence" value="ECO:0007669"/>
    <property type="project" value="InterPro"/>
</dbReference>
<reference evidence="2" key="1">
    <citation type="journal article" date="2014" name="Front. Microbiol.">
        <title>High frequency of phylogenetically diverse reductive dehalogenase-homologous genes in deep subseafloor sedimentary metagenomes.</title>
        <authorList>
            <person name="Kawai M."/>
            <person name="Futagami T."/>
            <person name="Toyoda A."/>
            <person name="Takaki Y."/>
            <person name="Nishi S."/>
            <person name="Hori S."/>
            <person name="Arai W."/>
            <person name="Tsubouchi T."/>
            <person name="Morono Y."/>
            <person name="Uchiyama I."/>
            <person name="Ito T."/>
            <person name="Fujiyama A."/>
            <person name="Inagaki F."/>
            <person name="Takami H."/>
        </authorList>
    </citation>
    <scope>NUCLEOTIDE SEQUENCE</scope>
    <source>
        <strain evidence="2">Expedition CK06-06</strain>
    </source>
</reference>
<dbReference type="Gene3D" id="3.40.630.10">
    <property type="entry name" value="Zn peptidases"/>
    <property type="match status" value="1"/>
</dbReference>
<dbReference type="PANTHER" id="PTHR43808:SF25">
    <property type="entry name" value="PEPTIDASE M20 DIMERISATION DOMAIN-CONTAINING PROTEIN"/>
    <property type="match status" value="1"/>
</dbReference>
<name>X1MGH2_9ZZZZ</name>
<gene>
    <name evidence="2" type="ORF">S06H3_09661</name>
</gene>
<dbReference type="InterPro" id="IPR011650">
    <property type="entry name" value="Peptidase_M20_dimer"/>
</dbReference>
<dbReference type="Gene3D" id="3.30.70.360">
    <property type="match status" value="1"/>
</dbReference>
<proteinExistence type="predicted"/>
<comment type="caution">
    <text evidence="2">The sequence shown here is derived from an EMBL/GenBank/DDBJ whole genome shotgun (WGS) entry which is preliminary data.</text>
</comment>
<dbReference type="InterPro" id="IPR050072">
    <property type="entry name" value="Peptidase_M20A"/>
</dbReference>
<feature type="domain" description="Peptidase M20 dimerisation" evidence="1">
    <location>
        <begin position="3"/>
        <end position="56"/>
    </location>
</feature>
<organism evidence="2">
    <name type="scientific">marine sediment metagenome</name>
    <dbReference type="NCBI Taxonomy" id="412755"/>
    <lineage>
        <taxon>unclassified sequences</taxon>
        <taxon>metagenomes</taxon>
        <taxon>ecological metagenomes</taxon>
    </lineage>
</organism>
<dbReference type="EMBL" id="BARV01004306">
    <property type="protein sequence ID" value="GAI17176.1"/>
    <property type="molecule type" value="Genomic_DNA"/>
</dbReference>
<dbReference type="SUPFAM" id="SSF53187">
    <property type="entry name" value="Zn-dependent exopeptidases"/>
    <property type="match status" value="1"/>
</dbReference>
<dbReference type="PANTHER" id="PTHR43808">
    <property type="entry name" value="ACETYLORNITHINE DEACETYLASE"/>
    <property type="match status" value="1"/>
</dbReference>
<accession>X1MGH2</accession>
<dbReference type="AlphaFoldDB" id="X1MGH2"/>